<organism evidence="5">
    <name type="scientific">bioreactor metagenome</name>
    <dbReference type="NCBI Taxonomy" id="1076179"/>
    <lineage>
        <taxon>unclassified sequences</taxon>
        <taxon>metagenomes</taxon>
        <taxon>ecological metagenomes</taxon>
    </lineage>
</organism>
<dbReference type="SUPFAM" id="SSF111337">
    <property type="entry name" value="QueA-like"/>
    <property type="match status" value="1"/>
</dbReference>
<proteinExistence type="inferred from homology"/>
<comment type="caution">
    <text evidence="5">The sequence shown here is derived from an EMBL/GenBank/DDBJ whole genome shotgun (WGS) entry which is preliminary data.</text>
</comment>
<keyword evidence="1" id="KW-0963">Cytoplasm</keyword>
<dbReference type="PANTHER" id="PTHR30307:SF0">
    <property type="entry name" value="S-ADENOSYLMETHIONINE:TRNA RIBOSYLTRANSFERASE-ISOMERASE"/>
    <property type="match status" value="1"/>
</dbReference>
<evidence type="ECO:0000256" key="4">
    <source>
        <dbReference type="ARBA" id="ARBA00022785"/>
    </source>
</evidence>
<keyword evidence="4" id="KW-0671">Queuosine biosynthesis</keyword>
<dbReference type="GO" id="GO:0051075">
    <property type="term" value="F:S-adenosylmethionine:tRNA ribosyltransferase-isomerase activity"/>
    <property type="evidence" value="ECO:0007669"/>
    <property type="project" value="UniProtKB-EC"/>
</dbReference>
<sequence>MELKIKIQDFSYNLPDEKIAKYPLPDRDLSKILIFENNLISESKFRNLAELLKKNTLLVFNNTKVVPARLFFKKSSGANIEIFCLEPHLPEDYVRSFEATESCEWVCIVGNIKKWKEGFVYFNDYQQLTGDLNLKAEIVKKTDNNVVIRFSWNTGIPFSEVIEHCGKIPIPPYLNRDTEESDLERYQTVYALKRGSVAAPTAGLHFTDIVIDNLTKKGIEIEKICLHVGAGTFLPVKSEYIVDHKMHFEPFEITKSFLLKILQSLDNKDIVAVGTTSARTLESLYYLGVQCIRNGKPGFVEQWEPYKSQFEISTKDSIDALINWMDTMELSSFKTKTGIIIVPGFKFRIINRLITNFHQPQSTLLLSISAFIGSDWRRVYEYALSNNFRFLSYGDSSILTKNSSLNVID</sequence>
<dbReference type="GO" id="GO:0008616">
    <property type="term" value="P:tRNA queuosine(34) biosynthetic process"/>
    <property type="evidence" value="ECO:0007669"/>
    <property type="project" value="UniProtKB-KW"/>
</dbReference>
<protein>
    <submittedName>
        <fullName evidence="5">S-adenosylmethionine:tRNA ribosyltransferase-isomerase</fullName>
        <ecNumber evidence="5">2.4.99.17</ecNumber>
    </submittedName>
</protein>
<evidence type="ECO:0000256" key="1">
    <source>
        <dbReference type="ARBA" id="ARBA00022490"/>
    </source>
</evidence>
<keyword evidence="2 5" id="KW-0808">Transferase</keyword>
<dbReference type="InterPro" id="IPR036100">
    <property type="entry name" value="QueA_sf"/>
</dbReference>
<dbReference type="EC" id="2.4.99.17" evidence="5"/>
<evidence type="ECO:0000256" key="3">
    <source>
        <dbReference type="ARBA" id="ARBA00022691"/>
    </source>
</evidence>
<evidence type="ECO:0000313" key="5">
    <source>
        <dbReference type="EMBL" id="MPM28086.1"/>
    </source>
</evidence>
<accession>A0A644YHV8</accession>
<dbReference type="InterPro" id="IPR042119">
    <property type="entry name" value="QueA_dom2"/>
</dbReference>
<dbReference type="Pfam" id="PF02547">
    <property type="entry name" value="Queuosine_synth"/>
    <property type="match status" value="1"/>
</dbReference>
<keyword evidence="3" id="KW-0949">S-adenosyl-L-methionine</keyword>
<dbReference type="EMBL" id="VSSQ01005159">
    <property type="protein sequence ID" value="MPM28086.1"/>
    <property type="molecule type" value="Genomic_DNA"/>
</dbReference>
<dbReference type="InterPro" id="IPR003699">
    <property type="entry name" value="QueA"/>
</dbReference>
<dbReference type="AlphaFoldDB" id="A0A644YHV8"/>
<reference evidence="5" key="1">
    <citation type="submission" date="2019-08" db="EMBL/GenBank/DDBJ databases">
        <authorList>
            <person name="Kucharzyk K."/>
            <person name="Murdoch R.W."/>
            <person name="Higgins S."/>
            <person name="Loffler F."/>
        </authorList>
    </citation>
    <scope>NUCLEOTIDE SEQUENCE</scope>
</reference>
<dbReference type="Gene3D" id="3.40.1780.10">
    <property type="entry name" value="QueA-like"/>
    <property type="match status" value="1"/>
</dbReference>
<dbReference type="InterPro" id="IPR042118">
    <property type="entry name" value="QueA_dom1"/>
</dbReference>
<dbReference type="Gene3D" id="2.40.10.240">
    <property type="entry name" value="QueA-like"/>
    <property type="match status" value="1"/>
</dbReference>
<evidence type="ECO:0000256" key="2">
    <source>
        <dbReference type="ARBA" id="ARBA00022679"/>
    </source>
</evidence>
<keyword evidence="5" id="KW-0413">Isomerase</keyword>
<name>A0A644YHV8_9ZZZZ</name>
<keyword evidence="5" id="KW-0328">Glycosyltransferase</keyword>
<gene>
    <name evidence="5" type="primary">queA_23</name>
    <name evidence="5" type="ORF">SDC9_74603</name>
</gene>
<dbReference type="PANTHER" id="PTHR30307">
    <property type="entry name" value="S-ADENOSYLMETHIONINE:TRNA RIBOSYLTRANSFERASE-ISOMERASE"/>
    <property type="match status" value="1"/>
</dbReference>
<dbReference type="HAMAP" id="MF_00113">
    <property type="entry name" value="QueA"/>
    <property type="match status" value="1"/>
</dbReference>